<feature type="compositionally biased region" description="Low complexity" evidence="1">
    <location>
        <begin position="185"/>
        <end position="197"/>
    </location>
</feature>
<reference evidence="2" key="1">
    <citation type="journal article" date="2020" name="Nature">
        <title>Giant virus diversity and host interactions through global metagenomics.</title>
        <authorList>
            <person name="Schulz F."/>
            <person name="Roux S."/>
            <person name="Paez-Espino D."/>
            <person name="Jungbluth S."/>
            <person name="Walsh D.A."/>
            <person name="Denef V.J."/>
            <person name="McMahon K.D."/>
            <person name="Konstantinidis K.T."/>
            <person name="Eloe-Fadrosh E.A."/>
            <person name="Kyrpides N.C."/>
            <person name="Woyke T."/>
        </authorList>
    </citation>
    <scope>NUCLEOTIDE SEQUENCE</scope>
    <source>
        <strain evidence="2">GVMAG-M-3300009161-52</strain>
    </source>
</reference>
<feature type="region of interest" description="Disordered" evidence="1">
    <location>
        <begin position="177"/>
        <end position="206"/>
    </location>
</feature>
<dbReference type="EMBL" id="MN738981">
    <property type="protein sequence ID" value="QHT33939.1"/>
    <property type="molecule type" value="Genomic_DNA"/>
</dbReference>
<organism evidence="2">
    <name type="scientific">viral metagenome</name>
    <dbReference type="NCBI Taxonomy" id="1070528"/>
    <lineage>
        <taxon>unclassified sequences</taxon>
        <taxon>metagenomes</taxon>
        <taxon>organismal metagenomes</taxon>
    </lineage>
</organism>
<evidence type="ECO:0000313" key="2">
    <source>
        <dbReference type="EMBL" id="QHT33939.1"/>
    </source>
</evidence>
<proteinExistence type="predicted"/>
<protein>
    <submittedName>
        <fullName evidence="2">Uncharacterized protein</fullName>
    </submittedName>
</protein>
<sequence>MSSNSFSSFTSIFQKKTERNVIIDPFSCLIKLSLLRFLDSGTKISIYQNRIHFNTPSYVQGIVRFMYGDNREHLHNLYLPIQKCVEWFWNDKNMDMTFMFTNAVIGLKMLKYAYNEYATIQHTIDYYIIILMQKNAHLTAKIGISALDIDKITNGMINAESKILPLPLPLPIDKQPKKEEHVDTTNHNNTNHANHTSTKNKNKQTKDIDTKLINEIEHVPEPEKYLSQDIPTKDIHKFLYELWNLREIDIVINLYKEMETKQPGDERDNIYSNIMSYCSMKENKLHNYIEANSSIL</sequence>
<evidence type="ECO:0000256" key="1">
    <source>
        <dbReference type="SAM" id="MobiDB-lite"/>
    </source>
</evidence>
<name>A0A6C0F082_9ZZZZ</name>
<accession>A0A6C0F082</accession>
<dbReference type="AlphaFoldDB" id="A0A6C0F082"/>